<protein>
    <submittedName>
        <fullName evidence="1">Uncharacterized protein</fullName>
    </submittedName>
</protein>
<reference evidence="1 2" key="1">
    <citation type="submission" date="2018-03" db="EMBL/GenBank/DDBJ databases">
        <title>Bacteriophage NCPPB3778 and a type I-E CRISPR drive the evolution of the US Biological Select Agent, Rathayibacter toxicus.</title>
        <authorList>
            <person name="Davis E.W.II."/>
            <person name="Tabima J.F."/>
            <person name="Weisberg A.J."/>
            <person name="Dantas Lopes L."/>
            <person name="Wiseman M.S."/>
            <person name="Wiseman M.S."/>
            <person name="Pupko T."/>
            <person name="Belcher M.S."/>
            <person name="Sechler A.J."/>
            <person name="Tancos M.A."/>
            <person name="Schroeder B.K."/>
            <person name="Murray T.D."/>
            <person name="Luster D.G."/>
            <person name="Schneider W.L."/>
            <person name="Rogers E."/>
            <person name="Andreote F.D."/>
            <person name="Grunwald N.J."/>
            <person name="Putnam M.L."/>
            <person name="Chang J.H."/>
        </authorList>
    </citation>
    <scope>NUCLEOTIDE SEQUENCE [LARGE SCALE GENOMIC DNA]</scope>
    <source>
        <strain evidence="1 2">DSM 15932</strain>
    </source>
</reference>
<gene>
    <name evidence="1" type="ORF">C1I64_13090</name>
</gene>
<dbReference type="KEGG" id="rfs:C1I64_13090"/>
<sequence>MSFEPLDPPSAAADLRGDEAFVGIDAQVLDFWRFAMSDLRMNNTRGYLAEFLVARALGLQDVRRVEWEAYDLLFEGISVEVKSSALLQAWPQERHSRLSFSGLRTGPRGSRTLNADVYVFCTQTSVRHSEYDPLDLAEWTFHVVSRKALDATAGDSIGLAGVERISGGATPWAGLADAVREAHRGSPER</sequence>
<name>A0A3Q9UTM0_9MICO</name>
<proteinExistence type="predicted"/>
<organism evidence="1 2">
    <name type="scientific">Rathayibacter festucae DSM 15932</name>
    <dbReference type="NCBI Taxonomy" id="1328866"/>
    <lineage>
        <taxon>Bacteria</taxon>
        <taxon>Bacillati</taxon>
        <taxon>Actinomycetota</taxon>
        <taxon>Actinomycetes</taxon>
        <taxon>Micrococcales</taxon>
        <taxon>Microbacteriaceae</taxon>
        <taxon>Rathayibacter</taxon>
    </lineage>
</organism>
<evidence type="ECO:0000313" key="2">
    <source>
        <dbReference type="Proteomes" id="UP000285317"/>
    </source>
</evidence>
<dbReference type="AlphaFoldDB" id="A0A3Q9UTM0"/>
<dbReference type="EMBL" id="CP028137">
    <property type="protein sequence ID" value="AZZ52877.1"/>
    <property type="molecule type" value="Genomic_DNA"/>
</dbReference>
<accession>A0A3Q9UTM0</accession>
<dbReference type="Proteomes" id="UP000285317">
    <property type="component" value="Chromosome"/>
</dbReference>
<dbReference type="RefSeq" id="WP_127887490.1">
    <property type="nucleotide sequence ID" value="NZ_CP028137.1"/>
</dbReference>
<evidence type="ECO:0000313" key="1">
    <source>
        <dbReference type="EMBL" id="AZZ52877.1"/>
    </source>
</evidence>